<dbReference type="EMBL" id="CADCWC010000455">
    <property type="protein sequence ID" value="CAA9553542.1"/>
    <property type="molecule type" value="Genomic_DNA"/>
</dbReference>
<sequence length="128" mass="13575">ERRPRVASTITPRTVSGSSSGRASTTRSRLAGTCATARSRSANRRSKAVRPSTAISVGVTIRSTSSSKTSTGSSTRLSVLRYAVTKRPVSSPRFGFVCRTNAAGSPSDKVPVTAWNRKCPSAICERSR</sequence>
<feature type="compositionally biased region" description="Low complexity" evidence="1">
    <location>
        <begin position="13"/>
        <end position="29"/>
    </location>
</feature>
<accession>A0A6J4UMQ9</accession>
<evidence type="ECO:0000313" key="2">
    <source>
        <dbReference type="EMBL" id="CAA9553542.1"/>
    </source>
</evidence>
<feature type="non-terminal residue" evidence="2">
    <location>
        <position position="1"/>
    </location>
</feature>
<protein>
    <submittedName>
        <fullName evidence="2">Uncharacterized protein</fullName>
    </submittedName>
</protein>
<organism evidence="2">
    <name type="scientific">uncultured Thermoleophilia bacterium</name>
    <dbReference type="NCBI Taxonomy" id="1497501"/>
    <lineage>
        <taxon>Bacteria</taxon>
        <taxon>Bacillati</taxon>
        <taxon>Actinomycetota</taxon>
        <taxon>Thermoleophilia</taxon>
        <taxon>environmental samples</taxon>
    </lineage>
</organism>
<feature type="region of interest" description="Disordered" evidence="1">
    <location>
        <begin position="1"/>
        <end position="54"/>
    </location>
</feature>
<evidence type="ECO:0000256" key="1">
    <source>
        <dbReference type="SAM" id="MobiDB-lite"/>
    </source>
</evidence>
<reference evidence="2" key="1">
    <citation type="submission" date="2020-02" db="EMBL/GenBank/DDBJ databases">
        <authorList>
            <person name="Meier V. D."/>
        </authorList>
    </citation>
    <scope>NUCLEOTIDE SEQUENCE</scope>
    <source>
        <strain evidence="2">AVDCRST_MAG79</strain>
    </source>
</reference>
<dbReference type="AlphaFoldDB" id="A0A6J4UMQ9"/>
<name>A0A6J4UMQ9_9ACTN</name>
<gene>
    <name evidence="2" type="ORF">AVDCRST_MAG79-2888</name>
</gene>
<proteinExistence type="predicted"/>